<dbReference type="InterPro" id="IPR013249">
    <property type="entry name" value="RNA_pol_sigma70_r4_t2"/>
</dbReference>
<dbReference type="InterPro" id="IPR039425">
    <property type="entry name" value="RNA_pol_sigma-70-like"/>
</dbReference>
<dbReference type="CDD" id="cd06171">
    <property type="entry name" value="Sigma70_r4"/>
    <property type="match status" value="1"/>
</dbReference>
<reference evidence="7 8" key="1">
    <citation type="submission" date="2018-05" db="EMBL/GenBank/DDBJ databases">
        <title>Marinifilum breve JC075T sp. nov., a marine bacterium isolated from Yongle Blue Hole in the South China Sea.</title>
        <authorList>
            <person name="Fu T."/>
        </authorList>
    </citation>
    <scope>NUCLEOTIDE SEQUENCE [LARGE SCALE GENOMIC DNA]</scope>
    <source>
        <strain evidence="7 8">JC075</strain>
    </source>
</reference>
<evidence type="ECO:0000313" key="8">
    <source>
        <dbReference type="Proteomes" id="UP000248079"/>
    </source>
</evidence>
<keyword evidence="3" id="KW-0731">Sigma factor</keyword>
<proteinExistence type="inferred from homology"/>
<dbReference type="Pfam" id="PF04542">
    <property type="entry name" value="Sigma70_r2"/>
    <property type="match status" value="1"/>
</dbReference>
<keyword evidence="8" id="KW-1185">Reference proteome</keyword>
<dbReference type="Gene3D" id="1.10.10.10">
    <property type="entry name" value="Winged helix-like DNA-binding domain superfamily/Winged helix DNA-binding domain"/>
    <property type="match status" value="1"/>
</dbReference>
<dbReference type="RefSeq" id="WP_110361980.1">
    <property type="nucleotide sequence ID" value="NZ_QFLI01000008.1"/>
</dbReference>
<keyword evidence="4" id="KW-0804">Transcription</keyword>
<name>A0A2V3ZX01_9BACT</name>
<accession>A0A2V3ZX01</accession>
<dbReference type="SUPFAM" id="SSF88946">
    <property type="entry name" value="Sigma2 domain of RNA polymerase sigma factors"/>
    <property type="match status" value="1"/>
</dbReference>
<dbReference type="InterPro" id="IPR007627">
    <property type="entry name" value="RNA_pol_sigma70_r2"/>
</dbReference>
<dbReference type="NCBIfam" id="TIGR02937">
    <property type="entry name" value="sigma70-ECF"/>
    <property type="match status" value="1"/>
</dbReference>
<feature type="domain" description="RNA polymerase sigma factor 70 region 4 type 2" evidence="6">
    <location>
        <begin position="120"/>
        <end position="170"/>
    </location>
</feature>
<dbReference type="GO" id="GO:0006352">
    <property type="term" value="P:DNA-templated transcription initiation"/>
    <property type="evidence" value="ECO:0007669"/>
    <property type="project" value="InterPro"/>
</dbReference>
<evidence type="ECO:0000313" key="7">
    <source>
        <dbReference type="EMBL" id="PXX98050.1"/>
    </source>
</evidence>
<comment type="similarity">
    <text evidence="1">Belongs to the sigma-70 factor family. ECF subfamily.</text>
</comment>
<dbReference type="PANTHER" id="PTHR43133:SF46">
    <property type="entry name" value="RNA POLYMERASE SIGMA-70 FACTOR ECF SUBFAMILY"/>
    <property type="match status" value="1"/>
</dbReference>
<sequence length="194" mass="22989">MTNLNNPLYSKLKAGNKSAFQELFEEYYTSMYFYACKFVDDDLARDLVHDVFMIFWQNKENITIKSSLSAYLFRMVRNKCLKEIERQKVRDDYNAESLNLDELAYYNDGIKSIIELELEEKLKKAMDKMPDGCRQVFVMSRFNGLKNKEIAEQLGISVKAVEKQITKSLKILRLELKEYLPLLMYIYFNGRDFL</sequence>
<comment type="caution">
    <text evidence="7">The sequence shown here is derived from an EMBL/GenBank/DDBJ whole genome shotgun (WGS) entry which is preliminary data.</text>
</comment>
<dbReference type="GO" id="GO:0003677">
    <property type="term" value="F:DNA binding"/>
    <property type="evidence" value="ECO:0007669"/>
    <property type="project" value="InterPro"/>
</dbReference>
<dbReference type="GO" id="GO:0016987">
    <property type="term" value="F:sigma factor activity"/>
    <property type="evidence" value="ECO:0007669"/>
    <property type="project" value="UniProtKB-KW"/>
</dbReference>
<dbReference type="Proteomes" id="UP000248079">
    <property type="component" value="Unassembled WGS sequence"/>
</dbReference>
<evidence type="ECO:0000256" key="3">
    <source>
        <dbReference type="ARBA" id="ARBA00023082"/>
    </source>
</evidence>
<dbReference type="PANTHER" id="PTHR43133">
    <property type="entry name" value="RNA POLYMERASE ECF-TYPE SIGMA FACTO"/>
    <property type="match status" value="1"/>
</dbReference>
<dbReference type="SUPFAM" id="SSF88659">
    <property type="entry name" value="Sigma3 and sigma4 domains of RNA polymerase sigma factors"/>
    <property type="match status" value="1"/>
</dbReference>
<evidence type="ECO:0000259" key="5">
    <source>
        <dbReference type="Pfam" id="PF04542"/>
    </source>
</evidence>
<evidence type="ECO:0000256" key="2">
    <source>
        <dbReference type="ARBA" id="ARBA00023015"/>
    </source>
</evidence>
<dbReference type="InterPro" id="IPR036388">
    <property type="entry name" value="WH-like_DNA-bd_sf"/>
</dbReference>
<dbReference type="InterPro" id="IPR014284">
    <property type="entry name" value="RNA_pol_sigma-70_dom"/>
</dbReference>
<dbReference type="InterPro" id="IPR013324">
    <property type="entry name" value="RNA_pol_sigma_r3/r4-like"/>
</dbReference>
<dbReference type="InterPro" id="IPR013325">
    <property type="entry name" value="RNA_pol_sigma_r2"/>
</dbReference>
<protein>
    <submittedName>
        <fullName evidence="7">RNA polymerase sigma-70 factor</fullName>
    </submittedName>
</protein>
<feature type="domain" description="RNA polymerase sigma-70 region 2" evidence="5">
    <location>
        <begin position="23"/>
        <end position="88"/>
    </location>
</feature>
<dbReference type="AlphaFoldDB" id="A0A2V3ZX01"/>
<dbReference type="EMBL" id="QFLI01000008">
    <property type="protein sequence ID" value="PXX98050.1"/>
    <property type="molecule type" value="Genomic_DNA"/>
</dbReference>
<dbReference type="OrthoDB" id="1453134at2"/>
<dbReference type="Pfam" id="PF08281">
    <property type="entry name" value="Sigma70_r4_2"/>
    <property type="match status" value="1"/>
</dbReference>
<dbReference type="NCBIfam" id="TIGR02985">
    <property type="entry name" value="Sig70_bacteroi1"/>
    <property type="match status" value="1"/>
</dbReference>
<evidence type="ECO:0000259" key="6">
    <source>
        <dbReference type="Pfam" id="PF08281"/>
    </source>
</evidence>
<evidence type="ECO:0000256" key="1">
    <source>
        <dbReference type="ARBA" id="ARBA00010641"/>
    </source>
</evidence>
<dbReference type="InterPro" id="IPR014327">
    <property type="entry name" value="RNA_pol_sigma70_bacteroid"/>
</dbReference>
<evidence type="ECO:0000256" key="4">
    <source>
        <dbReference type="ARBA" id="ARBA00023163"/>
    </source>
</evidence>
<keyword evidence="2" id="KW-0805">Transcription regulation</keyword>
<gene>
    <name evidence="7" type="ORF">DF185_17115</name>
</gene>
<dbReference type="Gene3D" id="1.10.1740.10">
    <property type="match status" value="1"/>
</dbReference>
<organism evidence="7 8">
    <name type="scientific">Marinifilum breve</name>
    <dbReference type="NCBI Taxonomy" id="2184082"/>
    <lineage>
        <taxon>Bacteria</taxon>
        <taxon>Pseudomonadati</taxon>
        <taxon>Bacteroidota</taxon>
        <taxon>Bacteroidia</taxon>
        <taxon>Marinilabiliales</taxon>
        <taxon>Marinifilaceae</taxon>
    </lineage>
</organism>